<proteinExistence type="predicted"/>
<sequence>MGDREDYFSRGVSTNMEDQMRTEISYAEIAETLKKTLNLRGSPVAVKLAKSPEAIPEGVGPIDDTVRHCQMVSRARLNGEIFYATADKHVCMGGGWALGLKELTKSLRTGEFYFKLGKFESWAACMRTIQQVPHVPELETYATVYAPLEKTPFDPHVVIIVAEPRAMLKLAQATLYRLGGRIESSMSGIQSVCADATAQPYLTGRINYSLGCDGSRRFSGIEDNEQVMGIPAEILPEFARALTVVTAAPGSVR</sequence>
<organism evidence="1 2">
    <name type="scientific">Methanoculleus bourgensis</name>
    <dbReference type="NCBI Taxonomy" id="83986"/>
    <lineage>
        <taxon>Archaea</taxon>
        <taxon>Methanobacteriati</taxon>
        <taxon>Methanobacteriota</taxon>
        <taxon>Stenosarchaea group</taxon>
        <taxon>Methanomicrobia</taxon>
        <taxon>Methanomicrobiales</taxon>
        <taxon>Methanomicrobiaceae</taxon>
        <taxon>Methanoculleus</taxon>
    </lineage>
</organism>
<dbReference type="InterPro" id="IPR003748">
    <property type="entry name" value="DUF169"/>
</dbReference>
<name>A0A0X3BNK1_9EURY</name>
<gene>
    <name evidence="1" type="ORF">MMAB1_2445</name>
</gene>
<evidence type="ECO:0000313" key="1">
    <source>
        <dbReference type="EMBL" id="CVK33658.1"/>
    </source>
</evidence>
<protein>
    <recommendedName>
        <fullName evidence="3">DUF169 domain-containing protein</fullName>
    </recommendedName>
</protein>
<dbReference type="Proteomes" id="UP000069850">
    <property type="component" value="Chromosome 1"/>
</dbReference>
<reference evidence="1 2" key="1">
    <citation type="submission" date="2016-01" db="EMBL/GenBank/DDBJ databases">
        <authorList>
            <person name="Manzoor S."/>
        </authorList>
    </citation>
    <scope>NUCLEOTIDE SEQUENCE [LARGE SCALE GENOMIC DNA]</scope>
    <source>
        <strain evidence="1">Methanoculleus sp MAB1</strain>
    </source>
</reference>
<dbReference type="AlphaFoldDB" id="A0A0X3BNK1"/>
<accession>A0A0X3BNK1</accession>
<dbReference type="Pfam" id="PF02596">
    <property type="entry name" value="DUF169"/>
    <property type="match status" value="1"/>
</dbReference>
<dbReference type="KEGG" id="mema:MMAB1_2445"/>
<evidence type="ECO:0000313" key="2">
    <source>
        <dbReference type="Proteomes" id="UP000069850"/>
    </source>
</evidence>
<dbReference type="EMBL" id="LT158599">
    <property type="protein sequence ID" value="CVK33658.1"/>
    <property type="molecule type" value="Genomic_DNA"/>
</dbReference>
<evidence type="ECO:0008006" key="3">
    <source>
        <dbReference type="Google" id="ProtNLM"/>
    </source>
</evidence>
<dbReference type="PANTHER" id="PTHR37954:SF3">
    <property type="entry name" value="DUF169 DOMAIN-CONTAINING PROTEIN"/>
    <property type="match status" value="1"/>
</dbReference>
<dbReference type="PANTHER" id="PTHR37954">
    <property type="entry name" value="BLL4979 PROTEIN"/>
    <property type="match status" value="1"/>
</dbReference>